<reference evidence="1 2" key="1">
    <citation type="submission" date="2018-11" db="EMBL/GenBank/DDBJ databases">
        <title>Flavobacterium sp. nov., YIM 102701-2 draft genome.</title>
        <authorList>
            <person name="Li G."/>
            <person name="Jiang Y."/>
        </authorList>
    </citation>
    <scope>NUCLEOTIDE SEQUENCE [LARGE SCALE GENOMIC DNA]</scope>
    <source>
        <strain evidence="1 2">YIM 102701-2</strain>
    </source>
</reference>
<proteinExistence type="predicted"/>
<protein>
    <submittedName>
        <fullName evidence="1">Uncharacterized protein</fullName>
    </submittedName>
</protein>
<name>A0A3P3W6U2_9FLAO</name>
<dbReference type="RefSeq" id="WP_125019414.1">
    <property type="nucleotide sequence ID" value="NZ_RQVQ01000023.1"/>
</dbReference>
<keyword evidence="2" id="KW-1185">Reference proteome</keyword>
<dbReference type="AlphaFoldDB" id="A0A3P3W6U2"/>
<gene>
    <name evidence="1" type="ORF">EG240_10820</name>
</gene>
<dbReference type="EMBL" id="RQVQ01000023">
    <property type="protein sequence ID" value="RRJ89686.1"/>
    <property type="molecule type" value="Genomic_DNA"/>
</dbReference>
<organism evidence="1 2">
    <name type="scientific">Paenimyroides tangerinum</name>
    <dbReference type="NCBI Taxonomy" id="2488728"/>
    <lineage>
        <taxon>Bacteria</taxon>
        <taxon>Pseudomonadati</taxon>
        <taxon>Bacteroidota</taxon>
        <taxon>Flavobacteriia</taxon>
        <taxon>Flavobacteriales</taxon>
        <taxon>Flavobacteriaceae</taxon>
        <taxon>Paenimyroides</taxon>
    </lineage>
</organism>
<accession>A0A3P3W6U2</accession>
<evidence type="ECO:0000313" key="2">
    <source>
        <dbReference type="Proteomes" id="UP000275719"/>
    </source>
</evidence>
<comment type="caution">
    <text evidence="1">The sequence shown here is derived from an EMBL/GenBank/DDBJ whole genome shotgun (WGS) entry which is preliminary data.</text>
</comment>
<dbReference type="Proteomes" id="UP000275719">
    <property type="component" value="Unassembled WGS sequence"/>
</dbReference>
<evidence type="ECO:0000313" key="1">
    <source>
        <dbReference type="EMBL" id="RRJ89686.1"/>
    </source>
</evidence>
<sequence>MEITGEQLIAANKIYNYLNSITDLDLELKNNWTDISSDMIEFLQSPKLITYLKTNTNLNGILNQSDYKSMKGEILKDRKFIINCVLKYNVNDEIFSPEEKQGALDFFFGSNE</sequence>